<dbReference type="EMBL" id="JEMT01011990">
    <property type="protein sequence ID" value="EXX76606.1"/>
    <property type="molecule type" value="Genomic_DNA"/>
</dbReference>
<dbReference type="SUPFAM" id="SSF54695">
    <property type="entry name" value="POZ domain"/>
    <property type="match status" value="1"/>
</dbReference>
<dbReference type="Gene3D" id="3.30.710.10">
    <property type="entry name" value="Potassium Channel Kv1.1, Chain A"/>
    <property type="match status" value="1"/>
</dbReference>
<proteinExistence type="predicted"/>
<gene>
    <name evidence="3" type="ORF">RirG_031620</name>
</gene>
<dbReference type="SMART" id="SM00225">
    <property type="entry name" value="BTB"/>
    <property type="match status" value="1"/>
</dbReference>
<dbReference type="CDD" id="cd18186">
    <property type="entry name" value="BTB_POZ_ZBTB_KLHL-like"/>
    <property type="match status" value="1"/>
</dbReference>
<dbReference type="PROSITE" id="PS50097">
    <property type="entry name" value="BTB"/>
    <property type="match status" value="1"/>
</dbReference>
<dbReference type="InterPro" id="IPR000210">
    <property type="entry name" value="BTB/POZ_dom"/>
</dbReference>
<dbReference type="Pfam" id="PF00651">
    <property type="entry name" value="BTB"/>
    <property type="match status" value="1"/>
</dbReference>
<name>A0A015LV98_RHIIW</name>
<comment type="caution">
    <text evidence="3">The sequence shown here is derived from an EMBL/GenBank/DDBJ whole genome shotgun (WGS) entry which is preliminary data.</text>
</comment>
<evidence type="ECO:0000313" key="3">
    <source>
        <dbReference type="EMBL" id="EXX76606.1"/>
    </source>
</evidence>
<dbReference type="AlphaFoldDB" id="A0A015LV98"/>
<evidence type="ECO:0008006" key="5">
    <source>
        <dbReference type="Google" id="ProtNLM"/>
    </source>
</evidence>
<evidence type="ECO:0000259" key="2">
    <source>
        <dbReference type="PROSITE" id="PS51886"/>
    </source>
</evidence>
<protein>
    <recommendedName>
        <fullName evidence="5">Serine-enriched protein</fullName>
    </recommendedName>
</protein>
<dbReference type="SMR" id="A0A015LV98"/>
<organism evidence="3 4">
    <name type="scientific">Rhizophagus irregularis (strain DAOM 197198w)</name>
    <name type="common">Glomus intraradices</name>
    <dbReference type="NCBI Taxonomy" id="1432141"/>
    <lineage>
        <taxon>Eukaryota</taxon>
        <taxon>Fungi</taxon>
        <taxon>Fungi incertae sedis</taxon>
        <taxon>Mucoromycota</taxon>
        <taxon>Glomeromycotina</taxon>
        <taxon>Glomeromycetes</taxon>
        <taxon>Glomerales</taxon>
        <taxon>Glomeraceae</taxon>
        <taxon>Rhizophagus</taxon>
    </lineage>
</organism>
<dbReference type="GO" id="GO:0005737">
    <property type="term" value="C:cytoplasm"/>
    <property type="evidence" value="ECO:0007669"/>
    <property type="project" value="TreeGrafter"/>
</dbReference>
<dbReference type="PANTHER" id="PTHR46306">
    <property type="entry name" value="BTB/POZ DOMAIN-CONTAINING PROTEIN 9"/>
    <property type="match status" value="1"/>
</dbReference>
<sequence>MASIFHLNLSKDLSLILDDADDYNAIIQVGENQNIKEFHTHSVILRARSPYFKAALSANWITKKNNMIMFSKPNITPTVFYMILKYVYTGELDLIEQSGENILNLLIASDELLLDEELFKHVQDYLIEKQTKWVHKNFVLVLNTVFGLDSCKKLQGYCLESICENPFPFFSSKIFPSINKKILFDLLKRDDLQIDEITIWDCLIEWGIEQTPDLGNNKAKWNKNNHKALKKTLNQFIPLIRYVGISRADFFDKVRPYKTIIPYHIYEEIEEFYYKDSSPKTTILPPRICSTFEIGKIESNIIKPILAKIIINWIDNKDTMYIRTRNDPSYRLKLIYRGSRNGISNESFRKKCKGRVASLVLIKVKDSNKVFGGYSSIGVCSLGNDFDDDLIRHGFQFYNSSDNFIFSFEDSEDTQNMKISRVVSNSHAILDHHASGFNFGRSSLCMINQSLYLTNYIGNYERNLDTNKIYTIEEIETYFVYQ</sequence>
<dbReference type="InterPro" id="IPR011333">
    <property type="entry name" value="SKP1/BTB/POZ_sf"/>
</dbReference>
<accession>A0A015LV98</accession>
<reference evidence="3 4" key="1">
    <citation type="submission" date="2014-02" db="EMBL/GenBank/DDBJ databases">
        <title>Single nucleus genome sequencing reveals high similarity among nuclei of an endomycorrhizal fungus.</title>
        <authorList>
            <person name="Lin K."/>
            <person name="Geurts R."/>
            <person name="Zhang Z."/>
            <person name="Limpens E."/>
            <person name="Saunders D.G."/>
            <person name="Mu D."/>
            <person name="Pang E."/>
            <person name="Cao H."/>
            <person name="Cha H."/>
            <person name="Lin T."/>
            <person name="Zhou Q."/>
            <person name="Shang Y."/>
            <person name="Li Y."/>
            <person name="Ivanov S."/>
            <person name="Sharma T."/>
            <person name="Velzen R.V."/>
            <person name="Ruijter N.D."/>
            <person name="Aanen D.K."/>
            <person name="Win J."/>
            <person name="Kamoun S."/>
            <person name="Bisseling T."/>
            <person name="Huang S."/>
        </authorList>
    </citation>
    <scope>NUCLEOTIDE SEQUENCE [LARGE SCALE GENOMIC DNA]</scope>
    <source>
        <strain evidence="4">DAOM197198w</strain>
    </source>
</reference>
<evidence type="ECO:0000259" key="1">
    <source>
        <dbReference type="PROSITE" id="PS50097"/>
    </source>
</evidence>
<dbReference type="InterPro" id="IPR052407">
    <property type="entry name" value="BTB_POZ_domain_cont_9"/>
</dbReference>
<dbReference type="Proteomes" id="UP000022910">
    <property type="component" value="Unassembled WGS sequence"/>
</dbReference>
<feature type="domain" description="TLDc" evidence="2">
    <location>
        <begin position="300"/>
        <end position="481"/>
    </location>
</feature>
<dbReference type="Pfam" id="PF07534">
    <property type="entry name" value="TLD"/>
    <property type="match status" value="1"/>
</dbReference>
<dbReference type="InterPro" id="IPR006571">
    <property type="entry name" value="TLDc_dom"/>
</dbReference>
<feature type="domain" description="BTB" evidence="1">
    <location>
        <begin position="23"/>
        <end position="96"/>
    </location>
</feature>
<keyword evidence="4" id="KW-1185">Reference proteome</keyword>
<evidence type="ECO:0000313" key="4">
    <source>
        <dbReference type="Proteomes" id="UP000022910"/>
    </source>
</evidence>
<dbReference type="HOGENOM" id="CLU_021542_0_1_1"/>
<dbReference type="PANTHER" id="PTHR46306:SF1">
    <property type="entry name" value="BTB_POZ DOMAIN-CONTAINING PROTEIN 9"/>
    <property type="match status" value="1"/>
</dbReference>
<dbReference type="PROSITE" id="PS51886">
    <property type="entry name" value="TLDC"/>
    <property type="match status" value="1"/>
</dbReference>